<organism evidence="5 6">
    <name type="scientific">Paenibacillus agri</name>
    <dbReference type="NCBI Taxonomy" id="2744309"/>
    <lineage>
        <taxon>Bacteria</taxon>
        <taxon>Bacillati</taxon>
        <taxon>Bacillota</taxon>
        <taxon>Bacilli</taxon>
        <taxon>Bacillales</taxon>
        <taxon>Paenibacillaceae</taxon>
        <taxon>Paenibacillus</taxon>
    </lineage>
</organism>
<accession>A0A850ESZ3</accession>
<protein>
    <submittedName>
        <fullName evidence="5">Helix-turn-helix transcriptional regulator</fullName>
    </submittedName>
</protein>
<dbReference type="SMART" id="SM00530">
    <property type="entry name" value="HTH_XRE"/>
    <property type="match status" value="1"/>
</dbReference>
<sequence>MDILAEFGNRVKELRVRSGISQELLSHRSELDRTYISGVERGMRNISLVNIEKIANGLSVPMNYLFSSERFPSNPVCIKKDVEVPISERFKYHLDCDHKLLTIQIQGLLTGANVDYISKIWKGIVSNFAEGELSVFVDHRDMKASDGEPVVFFPEVIEKAVLLQQSVIARSKKAIVLCNSEFMVHQLNYMTTRSGVWDKTNPLYGKDKEMVGQAYELLDVHGNELIKPMQ</sequence>
<dbReference type="InterPro" id="IPR010982">
    <property type="entry name" value="Lambda_DNA-bd_dom_sf"/>
</dbReference>
<evidence type="ECO:0000313" key="5">
    <source>
        <dbReference type="EMBL" id="NUU61081.1"/>
    </source>
</evidence>
<evidence type="ECO:0000313" key="6">
    <source>
        <dbReference type="Proteomes" id="UP000564806"/>
    </source>
</evidence>
<keyword evidence="6" id="KW-1185">Reference proteome</keyword>
<dbReference type="AlphaFoldDB" id="A0A850ESZ3"/>
<feature type="domain" description="HTH cro/C1-type" evidence="4">
    <location>
        <begin position="11"/>
        <end position="65"/>
    </location>
</feature>
<reference evidence="5" key="1">
    <citation type="submission" date="2020-06" db="EMBL/GenBank/DDBJ databases">
        <title>Paenibacillus sp. nov., isolated from soil.</title>
        <authorList>
            <person name="Seo Y.L."/>
        </authorList>
    </citation>
    <scope>NUCLEOTIDE SEQUENCE [LARGE SCALE GENOMIC DNA]</scope>
    <source>
        <strain evidence="5">JW14</strain>
    </source>
</reference>
<gene>
    <name evidence="5" type="ORF">HPT30_12050</name>
</gene>
<comment type="caution">
    <text evidence="5">The sequence shown here is derived from an EMBL/GenBank/DDBJ whole genome shotgun (WGS) entry which is preliminary data.</text>
</comment>
<dbReference type="PANTHER" id="PTHR46797:SF23">
    <property type="entry name" value="HTH-TYPE TRANSCRIPTIONAL REGULATOR SUTR"/>
    <property type="match status" value="1"/>
</dbReference>
<dbReference type="GO" id="GO:0005829">
    <property type="term" value="C:cytosol"/>
    <property type="evidence" value="ECO:0007669"/>
    <property type="project" value="TreeGrafter"/>
</dbReference>
<keyword evidence="1" id="KW-0805">Transcription regulation</keyword>
<dbReference type="PANTHER" id="PTHR46797">
    <property type="entry name" value="HTH-TYPE TRANSCRIPTIONAL REGULATOR"/>
    <property type="match status" value="1"/>
</dbReference>
<dbReference type="Proteomes" id="UP000564806">
    <property type="component" value="Unassembled WGS sequence"/>
</dbReference>
<name>A0A850ESZ3_9BACL</name>
<evidence type="ECO:0000256" key="2">
    <source>
        <dbReference type="ARBA" id="ARBA00023125"/>
    </source>
</evidence>
<evidence type="ECO:0000259" key="4">
    <source>
        <dbReference type="PROSITE" id="PS50943"/>
    </source>
</evidence>
<dbReference type="EMBL" id="JABWCS010000206">
    <property type="protein sequence ID" value="NUU61081.1"/>
    <property type="molecule type" value="Genomic_DNA"/>
</dbReference>
<proteinExistence type="predicted"/>
<evidence type="ECO:0000256" key="3">
    <source>
        <dbReference type="ARBA" id="ARBA00023163"/>
    </source>
</evidence>
<dbReference type="CDD" id="cd00093">
    <property type="entry name" value="HTH_XRE"/>
    <property type="match status" value="1"/>
</dbReference>
<dbReference type="GO" id="GO:0003700">
    <property type="term" value="F:DNA-binding transcription factor activity"/>
    <property type="evidence" value="ECO:0007669"/>
    <property type="project" value="TreeGrafter"/>
</dbReference>
<dbReference type="InterPro" id="IPR050807">
    <property type="entry name" value="TransReg_Diox_bact_type"/>
</dbReference>
<dbReference type="Gene3D" id="1.10.260.40">
    <property type="entry name" value="lambda repressor-like DNA-binding domains"/>
    <property type="match status" value="1"/>
</dbReference>
<dbReference type="PROSITE" id="PS50943">
    <property type="entry name" value="HTH_CROC1"/>
    <property type="match status" value="1"/>
</dbReference>
<keyword evidence="3" id="KW-0804">Transcription</keyword>
<dbReference type="InterPro" id="IPR001387">
    <property type="entry name" value="Cro/C1-type_HTH"/>
</dbReference>
<dbReference type="Pfam" id="PF01381">
    <property type="entry name" value="HTH_3"/>
    <property type="match status" value="1"/>
</dbReference>
<keyword evidence="2" id="KW-0238">DNA-binding</keyword>
<dbReference type="GO" id="GO:0003677">
    <property type="term" value="F:DNA binding"/>
    <property type="evidence" value="ECO:0007669"/>
    <property type="project" value="UniProtKB-KW"/>
</dbReference>
<dbReference type="SUPFAM" id="SSF47413">
    <property type="entry name" value="lambda repressor-like DNA-binding domains"/>
    <property type="match status" value="1"/>
</dbReference>
<evidence type="ECO:0000256" key="1">
    <source>
        <dbReference type="ARBA" id="ARBA00023015"/>
    </source>
</evidence>